<proteinExistence type="predicted"/>
<sequence>MGQRSKYHTPEERKMARQTQRLERSLKPGAKEIRRVQNCKAYAKHKVVVVPEPSEAIQTLSAMEISENSGCEHLCAYYSTIEGPLELPDATLTNADFQNMAGHPPYSSHIINHPSFEKNWELISAALHGYATRIFVSEQTQWLDEATNQDRASLSLELTKQYKHLMAEWETFGIEVRKLGKDPDALPLELIIFQNRLWTSRRLIWLAVDMEALKEGTDSLFRTLQTRLSHFK</sequence>
<dbReference type="EMBL" id="JANBPK010000484">
    <property type="protein sequence ID" value="KAJ2935521.1"/>
    <property type="molecule type" value="Genomic_DNA"/>
</dbReference>
<evidence type="ECO:0000313" key="3">
    <source>
        <dbReference type="Proteomes" id="UP001140091"/>
    </source>
</evidence>
<feature type="non-terminal residue" evidence="2">
    <location>
        <position position="232"/>
    </location>
</feature>
<dbReference type="OrthoDB" id="2915584at2759"/>
<keyword evidence="3" id="KW-1185">Reference proteome</keyword>
<comment type="caution">
    <text evidence="2">The sequence shown here is derived from an EMBL/GenBank/DDBJ whole genome shotgun (WGS) entry which is preliminary data.</text>
</comment>
<feature type="compositionally biased region" description="Basic and acidic residues" evidence="1">
    <location>
        <begin position="8"/>
        <end position="30"/>
    </location>
</feature>
<feature type="region of interest" description="Disordered" evidence="1">
    <location>
        <begin position="1"/>
        <end position="30"/>
    </location>
</feature>
<organism evidence="2 3">
    <name type="scientific">Candolleomyces eurysporus</name>
    <dbReference type="NCBI Taxonomy" id="2828524"/>
    <lineage>
        <taxon>Eukaryota</taxon>
        <taxon>Fungi</taxon>
        <taxon>Dikarya</taxon>
        <taxon>Basidiomycota</taxon>
        <taxon>Agaricomycotina</taxon>
        <taxon>Agaricomycetes</taxon>
        <taxon>Agaricomycetidae</taxon>
        <taxon>Agaricales</taxon>
        <taxon>Agaricineae</taxon>
        <taxon>Psathyrellaceae</taxon>
        <taxon>Candolleomyces</taxon>
    </lineage>
</organism>
<dbReference type="Proteomes" id="UP001140091">
    <property type="component" value="Unassembled WGS sequence"/>
</dbReference>
<evidence type="ECO:0000256" key="1">
    <source>
        <dbReference type="SAM" id="MobiDB-lite"/>
    </source>
</evidence>
<protein>
    <submittedName>
        <fullName evidence="2">Uncharacterized protein</fullName>
    </submittedName>
</protein>
<gene>
    <name evidence="2" type="ORF">H1R20_g1574</name>
</gene>
<name>A0A9W8JIQ7_9AGAR</name>
<reference evidence="2" key="1">
    <citation type="submission" date="2022-06" db="EMBL/GenBank/DDBJ databases">
        <title>Genome Sequence of Candolleomyces eurysporus.</title>
        <authorList>
            <person name="Buettner E."/>
        </authorList>
    </citation>
    <scope>NUCLEOTIDE SEQUENCE</scope>
    <source>
        <strain evidence="2">VTCC 930004</strain>
    </source>
</reference>
<evidence type="ECO:0000313" key="2">
    <source>
        <dbReference type="EMBL" id="KAJ2935521.1"/>
    </source>
</evidence>
<accession>A0A9W8JIQ7</accession>
<dbReference type="AlphaFoldDB" id="A0A9W8JIQ7"/>